<accession>A0A166BRF7</accession>
<feature type="domain" description="Tc1-like transposase DDE" evidence="1">
    <location>
        <begin position="3"/>
        <end position="69"/>
    </location>
</feature>
<evidence type="ECO:0000313" key="3">
    <source>
        <dbReference type="Proteomes" id="UP000076532"/>
    </source>
</evidence>
<dbReference type="InterPro" id="IPR036397">
    <property type="entry name" value="RNaseH_sf"/>
</dbReference>
<evidence type="ECO:0000313" key="2">
    <source>
        <dbReference type="EMBL" id="KZP12910.1"/>
    </source>
</evidence>
<dbReference type="Proteomes" id="UP000076532">
    <property type="component" value="Unassembled WGS sequence"/>
</dbReference>
<organism evidence="2 3">
    <name type="scientific">Athelia psychrophila</name>
    <dbReference type="NCBI Taxonomy" id="1759441"/>
    <lineage>
        <taxon>Eukaryota</taxon>
        <taxon>Fungi</taxon>
        <taxon>Dikarya</taxon>
        <taxon>Basidiomycota</taxon>
        <taxon>Agaricomycotina</taxon>
        <taxon>Agaricomycetes</taxon>
        <taxon>Agaricomycetidae</taxon>
        <taxon>Atheliales</taxon>
        <taxon>Atheliaceae</taxon>
        <taxon>Athelia</taxon>
    </lineage>
</organism>
<feature type="non-terminal residue" evidence="2">
    <location>
        <position position="1"/>
    </location>
</feature>
<reference evidence="2 3" key="1">
    <citation type="journal article" date="2016" name="Mol. Biol. Evol.">
        <title>Comparative Genomics of Early-Diverging Mushroom-Forming Fungi Provides Insights into the Origins of Lignocellulose Decay Capabilities.</title>
        <authorList>
            <person name="Nagy L.G."/>
            <person name="Riley R."/>
            <person name="Tritt A."/>
            <person name="Adam C."/>
            <person name="Daum C."/>
            <person name="Floudas D."/>
            <person name="Sun H."/>
            <person name="Yadav J.S."/>
            <person name="Pangilinan J."/>
            <person name="Larsson K.H."/>
            <person name="Matsuura K."/>
            <person name="Barry K."/>
            <person name="Labutti K."/>
            <person name="Kuo R."/>
            <person name="Ohm R.A."/>
            <person name="Bhattacharya S.S."/>
            <person name="Shirouzu T."/>
            <person name="Yoshinaga Y."/>
            <person name="Martin F.M."/>
            <person name="Grigoriev I.V."/>
            <person name="Hibbett D.S."/>
        </authorList>
    </citation>
    <scope>NUCLEOTIDE SEQUENCE [LARGE SCALE GENOMIC DNA]</scope>
    <source>
        <strain evidence="2 3">CBS 109695</strain>
    </source>
</reference>
<dbReference type="InterPro" id="IPR038717">
    <property type="entry name" value="Tc1-like_DDE_dom"/>
</dbReference>
<gene>
    <name evidence="2" type="ORF">FIBSPDRAFT_754303</name>
</gene>
<proteinExistence type="predicted"/>
<keyword evidence="3" id="KW-1185">Reference proteome</keyword>
<sequence>RYSILPILTLDGIITYDIIEGLVTSKRFLEFLRELLPLTNPYPGPRSVLVLDSCRIHHSEEIRALVEDEACMCFPNVLIFTGY</sequence>
<dbReference type="EMBL" id="KV417640">
    <property type="protein sequence ID" value="KZP12910.1"/>
    <property type="molecule type" value="Genomic_DNA"/>
</dbReference>
<dbReference type="AlphaFoldDB" id="A0A166BRF7"/>
<protein>
    <recommendedName>
        <fullName evidence="1">Tc1-like transposase DDE domain-containing protein</fullName>
    </recommendedName>
</protein>
<name>A0A166BRF7_9AGAM</name>
<dbReference type="OrthoDB" id="2142724at2759"/>
<evidence type="ECO:0000259" key="1">
    <source>
        <dbReference type="Pfam" id="PF13358"/>
    </source>
</evidence>
<dbReference type="Pfam" id="PF13358">
    <property type="entry name" value="DDE_3"/>
    <property type="match status" value="1"/>
</dbReference>
<dbReference type="Gene3D" id="3.30.420.10">
    <property type="entry name" value="Ribonuclease H-like superfamily/Ribonuclease H"/>
    <property type="match status" value="1"/>
</dbReference>
<dbReference type="GO" id="GO:0003676">
    <property type="term" value="F:nucleic acid binding"/>
    <property type="evidence" value="ECO:0007669"/>
    <property type="project" value="InterPro"/>
</dbReference>